<comment type="caution">
    <text evidence="1">The sequence shown here is derived from an EMBL/GenBank/DDBJ whole genome shotgun (WGS) entry which is preliminary data.</text>
</comment>
<proteinExistence type="predicted"/>
<reference evidence="1 2" key="1">
    <citation type="journal article" date="2014" name="Am. J. Bot.">
        <title>Genome assembly and annotation for red clover (Trifolium pratense; Fabaceae).</title>
        <authorList>
            <person name="Istvanek J."/>
            <person name="Jaros M."/>
            <person name="Krenek A."/>
            <person name="Repkova J."/>
        </authorList>
    </citation>
    <scope>NUCLEOTIDE SEQUENCE [LARGE SCALE GENOMIC DNA]</scope>
    <source>
        <strain evidence="2">cv. Tatra</strain>
        <tissue evidence="1">Young leaves</tissue>
    </source>
</reference>
<evidence type="ECO:0000313" key="1">
    <source>
        <dbReference type="EMBL" id="PNX60843.1"/>
    </source>
</evidence>
<organism evidence="1 2">
    <name type="scientific">Trifolium pratense</name>
    <name type="common">Red clover</name>
    <dbReference type="NCBI Taxonomy" id="57577"/>
    <lineage>
        <taxon>Eukaryota</taxon>
        <taxon>Viridiplantae</taxon>
        <taxon>Streptophyta</taxon>
        <taxon>Embryophyta</taxon>
        <taxon>Tracheophyta</taxon>
        <taxon>Spermatophyta</taxon>
        <taxon>Magnoliopsida</taxon>
        <taxon>eudicotyledons</taxon>
        <taxon>Gunneridae</taxon>
        <taxon>Pentapetalae</taxon>
        <taxon>rosids</taxon>
        <taxon>fabids</taxon>
        <taxon>Fabales</taxon>
        <taxon>Fabaceae</taxon>
        <taxon>Papilionoideae</taxon>
        <taxon>50 kb inversion clade</taxon>
        <taxon>NPAAA clade</taxon>
        <taxon>Hologalegina</taxon>
        <taxon>IRL clade</taxon>
        <taxon>Trifolieae</taxon>
        <taxon>Trifolium</taxon>
    </lineage>
</organism>
<name>A0A2K3K3H2_TRIPR</name>
<reference evidence="1 2" key="2">
    <citation type="journal article" date="2017" name="Front. Plant Sci.">
        <title>Gene Classification and Mining of Molecular Markers Useful in Red Clover (Trifolium pratense) Breeding.</title>
        <authorList>
            <person name="Istvanek J."/>
            <person name="Dluhosova J."/>
            <person name="Dluhos P."/>
            <person name="Patkova L."/>
            <person name="Nedelnik J."/>
            <person name="Repkova J."/>
        </authorList>
    </citation>
    <scope>NUCLEOTIDE SEQUENCE [LARGE SCALE GENOMIC DNA]</scope>
    <source>
        <strain evidence="2">cv. Tatra</strain>
        <tissue evidence="1">Young leaves</tissue>
    </source>
</reference>
<gene>
    <name evidence="1" type="ORF">L195_g060377</name>
</gene>
<dbReference type="AlphaFoldDB" id="A0A2K3K3H2"/>
<dbReference type="GO" id="GO:0016301">
    <property type="term" value="F:kinase activity"/>
    <property type="evidence" value="ECO:0007669"/>
    <property type="project" value="UniProtKB-KW"/>
</dbReference>
<accession>A0A2K3K3H2</accession>
<protein>
    <submittedName>
        <fullName evidence="1">Kinase R-like protein</fullName>
    </submittedName>
</protein>
<dbReference type="Proteomes" id="UP000236291">
    <property type="component" value="Unassembled WGS sequence"/>
</dbReference>
<keyword evidence="1" id="KW-0808">Transferase</keyword>
<dbReference type="EMBL" id="ASHM01138643">
    <property type="protein sequence ID" value="PNX60843.1"/>
    <property type="molecule type" value="Genomic_DNA"/>
</dbReference>
<keyword evidence="1" id="KW-0418">Kinase</keyword>
<sequence>MANVIPRAIIASTSPSSSFRCIITGVSPHNNCSAINSFSLPYENVSFFTADDDRNYMVVMRCEKTIDIGYGDVNNWDISSEKCGGEEKQYYSYVVMNPLLQNKFCCGKHRRLMQNRDEVNGKKVG</sequence>
<evidence type="ECO:0000313" key="2">
    <source>
        <dbReference type="Proteomes" id="UP000236291"/>
    </source>
</evidence>